<dbReference type="EMBL" id="DVMU01000026">
    <property type="protein sequence ID" value="HIU33133.1"/>
    <property type="molecule type" value="Genomic_DNA"/>
</dbReference>
<organism evidence="3 4">
    <name type="scientific">Candidatus Pullichristensenella excrementigallinarum</name>
    <dbReference type="NCBI Taxonomy" id="2840907"/>
    <lineage>
        <taxon>Bacteria</taxon>
        <taxon>Bacillati</taxon>
        <taxon>Bacillota</taxon>
        <taxon>Clostridia</taxon>
        <taxon>Candidatus Pullichristensenella</taxon>
    </lineage>
</organism>
<evidence type="ECO:0000313" key="4">
    <source>
        <dbReference type="Proteomes" id="UP000824072"/>
    </source>
</evidence>
<gene>
    <name evidence="3" type="ORF">IAB02_01090</name>
</gene>
<reference evidence="3" key="2">
    <citation type="journal article" date="2021" name="PeerJ">
        <title>Extensive microbial diversity within the chicken gut microbiome revealed by metagenomics and culture.</title>
        <authorList>
            <person name="Gilroy R."/>
            <person name="Ravi A."/>
            <person name="Getino M."/>
            <person name="Pursley I."/>
            <person name="Horton D.L."/>
            <person name="Alikhan N.F."/>
            <person name="Baker D."/>
            <person name="Gharbi K."/>
            <person name="Hall N."/>
            <person name="Watson M."/>
            <person name="Adriaenssens E.M."/>
            <person name="Foster-Nyarko E."/>
            <person name="Jarju S."/>
            <person name="Secka A."/>
            <person name="Antonio M."/>
            <person name="Oren A."/>
            <person name="Chaudhuri R.R."/>
            <person name="La Ragione R."/>
            <person name="Hildebrand F."/>
            <person name="Pallen M.J."/>
        </authorList>
    </citation>
    <scope>NUCLEOTIDE SEQUENCE</scope>
    <source>
        <strain evidence="3">ChiHcec3-11533</strain>
    </source>
</reference>
<dbReference type="Pfam" id="PF18050">
    <property type="entry name" value="Cyclophil_like2"/>
    <property type="match status" value="1"/>
</dbReference>
<evidence type="ECO:0000256" key="1">
    <source>
        <dbReference type="SAM" id="SignalP"/>
    </source>
</evidence>
<keyword evidence="1" id="KW-0732">Signal</keyword>
<dbReference type="InterPro" id="IPR041183">
    <property type="entry name" value="Cyclophilin-like"/>
</dbReference>
<name>A0A9D1LA89_9FIRM</name>
<sequence length="156" mass="17584">MRKKRFFIGLLCACLLLCTEWTLAQDEQEPELPRIYARIREKTLPILLEENSSSLALIELLKAGDLVVEMQDYGGFEKVGDLPEALPTNDERITTQPGDVILYQGNSITIYYDVNTWTFTRLGRIQDCTQEELMTILGDGDVSATFSLESEPTSEG</sequence>
<feature type="signal peptide" evidence="1">
    <location>
        <begin position="1"/>
        <end position="24"/>
    </location>
</feature>
<dbReference type="Proteomes" id="UP000824072">
    <property type="component" value="Unassembled WGS sequence"/>
</dbReference>
<reference evidence="3" key="1">
    <citation type="submission" date="2020-10" db="EMBL/GenBank/DDBJ databases">
        <authorList>
            <person name="Gilroy R."/>
        </authorList>
    </citation>
    <scope>NUCLEOTIDE SEQUENCE</scope>
    <source>
        <strain evidence="3">ChiHcec3-11533</strain>
    </source>
</reference>
<dbReference type="AlphaFoldDB" id="A0A9D1LA89"/>
<proteinExistence type="predicted"/>
<feature type="chain" id="PRO_5039335646" description="Cyclophilin-like domain-containing protein" evidence="1">
    <location>
        <begin position="25"/>
        <end position="156"/>
    </location>
</feature>
<evidence type="ECO:0000313" key="3">
    <source>
        <dbReference type="EMBL" id="HIU33133.1"/>
    </source>
</evidence>
<accession>A0A9D1LA89</accession>
<protein>
    <recommendedName>
        <fullName evidence="2">Cyclophilin-like domain-containing protein</fullName>
    </recommendedName>
</protein>
<feature type="domain" description="Cyclophilin-like" evidence="2">
    <location>
        <begin position="39"/>
        <end position="146"/>
    </location>
</feature>
<evidence type="ECO:0000259" key="2">
    <source>
        <dbReference type="Pfam" id="PF18050"/>
    </source>
</evidence>
<comment type="caution">
    <text evidence="3">The sequence shown here is derived from an EMBL/GenBank/DDBJ whole genome shotgun (WGS) entry which is preliminary data.</text>
</comment>